<dbReference type="EMBL" id="CP036275">
    <property type="protein sequence ID" value="QDU36621.1"/>
    <property type="molecule type" value="Genomic_DNA"/>
</dbReference>
<gene>
    <name evidence="1" type="ORF">Mal4_09080</name>
</gene>
<sequence>MSNEPSESDLQKWHRYFAVEFNNRAWNLTSQERTKTDDREMLDCAHAAALHWDAAGTELNRMRAMLLLAEVHAQLGSGPSAQAYAGKVREYFANRDTDDWELATVYAVCAHAAYAARDNEGHRTAYAEAAAALERVADPDDRSVVQETFDQVPVP</sequence>
<proteinExistence type="predicted"/>
<keyword evidence="2" id="KW-1185">Reference proteome</keyword>
<dbReference type="Proteomes" id="UP000320496">
    <property type="component" value="Chromosome"/>
</dbReference>
<dbReference type="KEGG" id="mri:Mal4_09080"/>
<organism evidence="1 2">
    <name type="scientific">Maioricimonas rarisocia</name>
    <dbReference type="NCBI Taxonomy" id="2528026"/>
    <lineage>
        <taxon>Bacteria</taxon>
        <taxon>Pseudomonadati</taxon>
        <taxon>Planctomycetota</taxon>
        <taxon>Planctomycetia</taxon>
        <taxon>Planctomycetales</taxon>
        <taxon>Planctomycetaceae</taxon>
        <taxon>Maioricimonas</taxon>
    </lineage>
</organism>
<evidence type="ECO:0000313" key="2">
    <source>
        <dbReference type="Proteomes" id="UP000320496"/>
    </source>
</evidence>
<accession>A0A517Z2B7</accession>
<name>A0A517Z2B7_9PLAN</name>
<evidence type="ECO:0000313" key="1">
    <source>
        <dbReference type="EMBL" id="QDU36621.1"/>
    </source>
</evidence>
<dbReference type="RefSeq" id="WP_145367263.1">
    <property type="nucleotide sequence ID" value="NZ_CP036275.1"/>
</dbReference>
<dbReference type="OrthoDB" id="215178at2"/>
<reference evidence="1 2" key="1">
    <citation type="submission" date="2019-02" db="EMBL/GenBank/DDBJ databases">
        <title>Deep-cultivation of Planctomycetes and their phenomic and genomic characterization uncovers novel biology.</title>
        <authorList>
            <person name="Wiegand S."/>
            <person name="Jogler M."/>
            <person name="Boedeker C."/>
            <person name="Pinto D."/>
            <person name="Vollmers J."/>
            <person name="Rivas-Marin E."/>
            <person name="Kohn T."/>
            <person name="Peeters S.H."/>
            <person name="Heuer A."/>
            <person name="Rast P."/>
            <person name="Oberbeckmann S."/>
            <person name="Bunk B."/>
            <person name="Jeske O."/>
            <person name="Meyerdierks A."/>
            <person name="Storesund J.E."/>
            <person name="Kallscheuer N."/>
            <person name="Luecker S."/>
            <person name="Lage O.M."/>
            <person name="Pohl T."/>
            <person name="Merkel B.J."/>
            <person name="Hornburger P."/>
            <person name="Mueller R.-W."/>
            <person name="Bruemmer F."/>
            <person name="Labrenz M."/>
            <person name="Spormann A.M."/>
            <person name="Op den Camp H."/>
            <person name="Overmann J."/>
            <person name="Amann R."/>
            <person name="Jetten M.S.M."/>
            <person name="Mascher T."/>
            <person name="Medema M.H."/>
            <person name="Devos D.P."/>
            <person name="Kaster A.-K."/>
            <person name="Ovreas L."/>
            <person name="Rohde M."/>
            <person name="Galperin M.Y."/>
            <person name="Jogler C."/>
        </authorList>
    </citation>
    <scope>NUCLEOTIDE SEQUENCE [LARGE SCALE GENOMIC DNA]</scope>
    <source>
        <strain evidence="1 2">Mal4</strain>
    </source>
</reference>
<dbReference type="AlphaFoldDB" id="A0A517Z2B7"/>
<protein>
    <submittedName>
        <fullName evidence="1">Uncharacterized protein</fullName>
    </submittedName>
</protein>